<protein>
    <recommendedName>
        <fullName evidence="16">Phospholipid-transporting ATPase</fullName>
        <ecNumber evidence="16">7.6.2.1</ecNumber>
    </recommendedName>
</protein>
<dbReference type="Pfam" id="PF16212">
    <property type="entry name" value="PhoLip_ATPase_C"/>
    <property type="match status" value="1"/>
</dbReference>
<dbReference type="GO" id="GO:0032456">
    <property type="term" value="P:endocytic recycling"/>
    <property type="evidence" value="ECO:0007669"/>
    <property type="project" value="TreeGrafter"/>
</dbReference>
<feature type="binding site" evidence="14">
    <location>
        <position position="925"/>
    </location>
    <ligand>
        <name>ATP</name>
        <dbReference type="ChEBI" id="CHEBI:30616"/>
    </ligand>
</feature>
<feature type="binding site" evidence="14">
    <location>
        <position position="1188"/>
    </location>
    <ligand>
        <name>ATP</name>
        <dbReference type="ChEBI" id="CHEBI:30616"/>
    </ligand>
</feature>
<dbReference type="GO" id="GO:0016887">
    <property type="term" value="F:ATP hydrolysis activity"/>
    <property type="evidence" value="ECO:0007669"/>
    <property type="project" value="InterPro"/>
</dbReference>
<dbReference type="InterPro" id="IPR023299">
    <property type="entry name" value="ATPase_P-typ_cyto_dom_N"/>
</dbReference>
<dbReference type="InterPro" id="IPR008250">
    <property type="entry name" value="ATPase_P-typ_transduc_dom_A_sf"/>
</dbReference>
<evidence type="ECO:0000256" key="3">
    <source>
        <dbReference type="ARBA" id="ARBA00022692"/>
    </source>
</evidence>
<evidence type="ECO:0000256" key="13">
    <source>
        <dbReference type="PIRSR" id="PIRSR606539-1"/>
    </source>
</evidence>
<evidence type="ECO:0000256" key="5">
    <source>
        <dbReference type="ARBA" id="ARBA00022741"/>
    </source>
</evidence>
<keyword evidence="21" id="KW-1185">Reference proteome</keyword>
<feature type="binding site" evidence="14">
    <location>
        <position position="735"/>
    </location>
    <ligand>
        <name>ATP</name>
        <dbReference type="ChEBI" id="CHEBI:30616"/>
    </ligand>
</feature>
<dbReference type="InterPro" id="IPR036412">
    <property type="entry name" value="HAD-like_sf"/>
</dbReference>
<dbReference type="GO" id="GO:0005886">
    <property type="term" value="C:plasma membrane"/>
    <property type="evidence" value="ECO:0007669"/>
    <property type="project" value="TreeGrafter"/>
</dbReference>
<feature type="transmembrane region" description="Helical" evidence="16">
    <location>
        <begin position="1503"/>
        <end position="1519"/>
    </location>
</feature>
<comment type="cofactor">
    <cofactor evidence="15">
        <name>Mg(2+)</name>
        <dbReference type="ChEBI" id="CHEBI:18420"/>
    </cofactor>
</comment>
<feature type="region of interest" description="Disordered" evidence="17">
    <location>
        <begin position="1"/>
        <end position="70"/>
    </location>
</feature>
<feature type="binding site" evidence="14">
    <location>
        <position position="1304"/>
    </location>
    <ligand>
        <name>ATP</name>
        <dbReference type="ChEBI" id="CHEBI:30616"/>
    </ligand>
</feature>
<feature type="transmembrane region" description="Helical" evidence="16">
    <location>
        <begin position="1474"/>
        <end position="1491"/>
    </location>
</feature>
<dbReference type="GO" id="GO:0005802">
    <property type="term" value="C:trans-Golgi network"/>
    <property type="evidence" value="ECO:0007669"/>
    <property type="project" value="TreeGrafter"/>
</dbReference>
<dbReference type="InterPro" id="IPR032630">
    <property type="entry name" value="P_typ_ATPase_c"/>
</dbReference>
<evidence type="ECO:0000256" key="9">
    <source>
        <dbReference type="ARBA" id="ARBA00022989"/>
    </source>
</evidence>
<dbReference type="SUPFAM" id="SSF81660">
    <property type="entry name" value="Metal cation-transporting ATPase, ATP-binding domain N"/>
    <property type="match status" value="1"/>
</dbReference>
<feature type="domain" description="P-type ATPase C-terminal" evidence="19">
    <location>
        <begin position="1327"/>
        <end position="1577"/>
    </location>
</feature>
<evidence type="ECO:0000256" key="15">
    <source>
        <dbReference type="PIRSR" id="PIRSR606539-3"/>
    </source>
</evidence>
<dbReference type="EMBL" id="AZGZ01000007">
    <property type="protein sequence ID" value="KZZ94064.1"/>
    <property type="molecule type" value="Genomic_DNA"/>
</dbReference>
<feature type="region of interest" description="Disordered" evidence="17">
    <location>
        <begin position="1037"/>
        <end position="1068"/>
    </location>
</feature>
<dbReference type="GO" id="GO:0140326">
    <property type="term" value="F:ATPase-coupled intramembrane lipid transporter activity"/>
    <property type="evidence" value="ECO:0007669"/>
    <property type="project" value="UniProtKB-EC"/>
</dbReference>
<feature type="transmembrane region" description="Helical" evidence="16">
    <location>
        <begin position="1547"/>
        <end position="1567"/>
    </location>
</feature>
<comment type="caution">
    <text evidence="20">The sequence shown here is derived from an EMBL/GenBank/DDBJ whole genome shotgun (WGS) entry which is preliminary data.</text>
</comment>
<feature type="binding site" evidence="14">
    <location>
        <position position="878"/>
    </location>
    <ligand>
        <name>ATP</name>
        <dbReference type="ChEBI" id="CHEBI:30616"/>
    </ligand>
</feature>
<keyword evidence="5 14" id="KW-0547">Nucleotide-binding</keyword>
<feature type="transmembrane region" description="Helical" evidence="16">
    <location>
        <begin position="665"/>
        <end position="689"/>
    </location>
</feature>
<dbReference type="SUPFAM" id="SSF81653">
    <property type="entry name" value="Calcium ATPase, transduction domain A"/>
    <property type="match status" value="1"/>
</dbReference>
<feature type="domain" description="P-type ATPase N-terminal" evidence="18">
    <location>
        <begin position="342"/>
        <end position="399"/>
    </location>
</feature>
<feature type="binding site" evidence="14">
    <location>
        <position position="1186"/>
    </location>
    <ligand>
        <name>ATP</name>
        <dbReference type="ChEBI" id="CHEBI:30616"/>
    </ligand>
</feature>
<feature type="region of interest" description="Disordered" evidence="17">
    <location>
        <begin position="198"/>
        <end position="223"/>
    </location>
</feature>
<dbReference type="Pfam" id="PF16209">
    <property type="entry name" value="PhoLip_ATPase_N"/>
    <property type="match status" value="1"/>
</dbReference>
<gene>
    <name evidence="20" type="ORF">AAP_02157</name>
</gene>
<evidence type="ECO:0000256" key="7">
    <source>
        <dbReference type="ARBA" id="ARBA00022842"/>
    </source>
</evidence>
<comment type="catalytic activity">
    <reaction evidence="11 16">
        <text>ATP + H2O + phospholipidSide 1 = ADP + phosphate + phospholipidSide 2.</text>
        <dbReference type="EC" id="7.6.2.1"/>
    </reaction>
</comment>
<feature type="binding site" evidence="15">
    <location>
        <position position="1301"/>
    </location>
    <ligand>
        <name>Mg(2+)</name>
        <dbReference type="ChEBI" id="CHEBI:18420"/>
    </ligand>
</feature>
<dbReference type="InterPro" id="IPR023298">
    <property type="entry name" value="ATPase_P-typ_TM_dom_sf"/>
</dbReference>
<dbReference type="PROSITE" id="PS00154">
    <property type="entry name" value="ATPASE_E1_E2"/>
    <property type="match status" value="1"/>
</dbReference>
<dbReference type="Gene3D" id="3.40.50.1000">
    <property type="entry name" value="HAD superfamily/HAD-like"/>
    <property type="match status" value="1"/>
</dbReference>
<evidence type="ECO:0000256" key="8">
    <source>
        <dbReference type="ARBA" id="ARBA00022967"/>
    </source>
</evidence>
<feature type="binding site" evidence="14">
    <location>
        <position position="1280"/>
    </location>
    <ligand>
        <name>ATP</name>
        <dbReference type="ChEBI" id="CHEBI:30616"/>
    </ligand>
</feature>
<dbReference type="PANTHER" id="PTHR24092">
    <property type="entry name" value="PROBABLE PHOSPHOLIPID-TRANSPORTING ATPASE"/>
    <property type="match status" value="1"/>
</dbReference>
<dbReference type="InterPro" id="IPR032631">
    <property type="entry name" value="P-type_ATPase_N"/>
</dbReference>
<dbReference type="Gene3D" id="3.40.1110.10">
    <property type="entry name" value="Calcium-transporting ATPase, cytoplasmic domain N"/>
    <property type="match status" value="1"/>
</dbReference>
<feature type="compositionally biased region" description="Basic and acidic residues" evidence="17">
    <location>
        <begin position="126"/>
        <end position="145"/>
    </location>
</feature>
<comment type="catalytic activity">
    <reaction evidence="12">
        <text>a 1,2-diacyl-sn-glycero-3-phosphoethanolamine(out) + ATP + H2O = a 1,2-diacyl-sn-glycero-3-phosphoethanolamine(in) + ADP + phosphate + H(+)</text>
        <dbReference type="Rhea" id="RHEA:66132"/>
        <dbReference type="ChEBI" id="CHEBI:15377"/>
        <dbReference type="ChEBI" id="CHEBI:15378"/>
        <dbReference type="ChEBI" id="CHEBI:30616"/>
        <dbReference type="ChEBI" id="CHEBI:43474"/>
        <dbReference type="ChEBI" id="CHEBI:64612"/>
        <dbReference type="ChEBI" id="CHEBI:456216"/>
    </reaction>
    <physiologicalReaction direction="left-to-right" evidence="12">
        <dbReference type="Rhea" id="RHEA:66133"/>
    </physiologicalReaction>
</comment>
<feature type="binding site" evidence="14">
    <location>
        <position position="1274"/>
    </location>
    <ligand>
        <name>ATP</name>
        <dbReference type="ChEBI" id="CHEBI:30616"/>
    </ligand>
</feature>
<feature type="binding site" evidence="14">
    <location>
        <position position="1187"/>
    </location>
    <ligand>
        <name>ATP</name>
        <dbReference type="ChEBI" id="CHEBI:30616"/>
    </ligand>
</feature>
<dbReference type="InterPro" id="IPR001757">
    <property type="entry name" value="P_typ_ATPase"/>
</dbReference>
<feature type="transmembrane region" description="Helical" evidence="16">
    <location>
        <begin position="622"/>
        <end position="645"/>
    </location>
</feature>
<evidence type="ECO:0000256" key="17">
    <source>
        <dbReference type="SAM" id="MobiDB-lite"/>
    </source>
</evidence>
<feature type="compositionally biased region" description="Polar residues" evidence="17">
    <location>
        <begin position="207"/>
        <end position="222"/>
    </location>
</feature>
<dbReference type="GO" id="GO:0006892">
    <property type="term" value="P:post-Golgi vesicle-mediated transport"/>
    <property type="evidence" value="ECO:0007669"/>
    <property type="project" value="TreeGrafter"/>
</dbReference>
<feature type="active site" description="4-aspartylphosphate intermediate" evidence="13">
    <location>
        <position position="735"/>
    </location>
</feature>
<dbReference type="OrthoDB" id="377733at2759"/>
<keyword evidence="8 16" id="KW-1278">Translocase</keyword>
<reference evidence="20 21" key="1">
    <citation type="journal article" date="2016" name="Genome Biol. Evol.">
        <title>Divergent and convergent evolution of fungal pathogenicity.</title>
        <authorList>
            <person name="Shang Y."/>
            <person name="Xiao G."/>
            <person name="Zheng P."/>
            <person name="Cen K."/>
            <person name="Zhan S."/>
            <person name="Wang C."/>
        </authorList>
    </citation>
    <scope>NUCLEOTIDE SEQUENCE [LARGE SCALE GENOMIC DNA]</scope>
    <source>
        <strain evidence="20 21">ARSEF 7405</strain>
    </source>
</reference>
<dbReference type="FunFam" id="3.40.50.1000:FF:000172">
    <property type="entry name" value="Phospholipid-transporting ATPase"/>
    <property type="match status" value="1"/>
</dbReference>
<evidence type="ECO:0000259" key="18">
    <source>
        <dbReference type="Pfam" id="PF16209"/>
    </source>
</evidence>
<evidence type="ECO:0000259" key="19">
    <source>
        <dbReference type="Pfam" id="PF16212"/>
    </source>
</evidence>
<feature type="binding site" evidence="14">
    <location>
        <position position="736"/>
    </location>
    <ligand>
        <name>ATP</name>
        <dbReference type="ChEBI" id="CHEBI:30616"/>
    </ligand>
</feature>
<feature type="transmembrane region" description="Helical" evidence="16">
    <location>
        <begin position="1441"/>
        <end position="1462"/>
    </location>
</feature>
<keyword evidence="3 16" id="KW-0812">Transmembrane</keyword>
<sequence>MVGPPRRSLSRSSSRHFVRRLSSSASPFHRSQLDEDDAPDAAILLNNMDTNGHEASPSDAPPSALRGAESDHTLVETEAPVVAVELPSGVSLGSSQPVRTPHRHRPHTESVDVTTQHQAHPPRVRFSADIERADPAEGPVRRSLQETRPYFPAQPSSADTADQQSLDSLRPTPAPKRNRGYSLRRALFAKNILSQADTEEELENESAYGNSIPLQPSTQGYPQSHREPYIIPPEIDLATPQRPMNKEDNINIVARPYEDDRSSGSRSENIKIERDRSNSITFGDSRWLGQRAGQINVKSKCEAFKDGFRRHILRIKPIPPSKDGRHIDLDIYRMEALIDERTNKTYCDNHIRSSRYSLWSFFPKQLIAQFSKLANAYFLLVAILQMIPGLSTTGQYTTIIPLLIFVGISMGKEGIDDLRRYRLDKEENARIAYVLQPEALEPMFRSRDDVDSDEDQPRSTVTNDSRFYRETKWIDIKVGDVIRIDRNQVVPADVILLHADDPNGIAYIETMALDGETNLKPKQPCVPVARACHGVHGIIGSSQRIHFAVEDPNSDLYKFDGNATVHGEEKVPLTNNEVILRGSILRNTKRAFGMVIYTGEECKIRMNANKNPRIKAPALQAYVNRVVAVIVLFVVILAAACTIAYRFWSHSTEHKSWYLHKADVAYGPVFTSFLIMYNTMIPISLYVSLEIVKLGQMYFMQQDVDLYDEETNTPVVAQTSTINEELGQVSYIFSDKTGTLTNNSMHFRKMSVAGTAWLHDLDILEEAALEEQAAAETARRRMSKGKRVAPRLSRASAAARTSIADPRVLARAKSINEHSQINHTGRTTEMLEYIKKRPHTVFARKVRFFILGMALCHTCLPEKDEDDEISYQAASPDESALVNAAKELGYMVIDRQPHSLTVRVQPSPDVTPVDETFEILNVIEFSSARKRMSVVIRMPNGRVCVFTKGADTTILKLLRRSNLASDKAAAVGKRTFQRKSMEAKEAIRRNSMQVRGSIHRSLSLPRGSFARDRPGPSMRKSMDVWLRDRETDRVDAVRGRRMSEEHYNSRPSAQLRRSLALQEGRPSTQVDEIDEELVEESLVVNDSQVFERCFQHLDDFATEGLRTLLYGYRYLDEGEYRKWREAYQEATTSLVDRQEKIERVGEEIENQLELLGATAIEDKLQKGVPEAIEKLRRANIKLWMLTGDKRETAINIGHSCHLVKDYSTLTILDYNSGNVEHTLTSTTEAIRRGEVAHSVVVIDGQTLSYLEENIILSERFLDLAILVDSVICCRASPKQKAYLVASIRKRVHKSITLAIGDGANDIAMIQEAHVGIGIAGKEGLQAARISDYSIAQFRFLLKLLLVHGRWNYIRVCKYTLGTFWKETLFYLTQALYQKWTGYTGTSLYEPWGLSMFNTLFTSLPVIFLGILEKDLNPSTLLAVPELYSDGQKHKGFNVKIYLFWAFTAVCEAVMIYFIMFALYGRAAIVDDNTLFPMGFMTFSAAVVVINLKLQGLIIHYKTYFAAAVNFVSIGGWWLWNVFLSEKYGNNGIYKVKNNFLHSTGSNLLWWTVLFLSIMCCLVYELLIGAVRTSFFPSDVDIFQEYEKDPYTRRRFEEASALEMAESWRPDPVKRAQEELAREREQEERVRHVEQLLERRRKIESLDSEYTFAEVENTGYNPLQNKVSVSSASALAARAEASPRPSAGTHEMLRGGFGSVQRPPGFN</sequence>
<feature type="compositionally biased region" description="Low complexity" evidence="17">
    <location>
        <begin position="1670"/>
        <end position="1686"/>
    </location>
</feature>
<dbReference type="PANTHER" id="PTHR24092:SF174">
    <property type="entry name" value="PHOSPHOLIPID-TRANSPORTING ATPASE DNF3-RELATED"/>
    <property type="match status" value="1"/>
</dbReference>
<keyword evidence="7 15" id="KW-0460">Magnesium</keyword>
<dbReference type="InterPro" id="IPR018303">
    <property type="entry name" value="ATPase_P-typ_P_site"/>
</dbReference>
<keyword evidence="10 16" id="KW-0472">Membrane</keyword>
<keyword evidence="4 15" id="KW-0479">Metal-binding</keyword>
<feature type="binding site" evidence="14">
    <location>
        <position position="737"/>
    </location>
    <ligand>
        <name>ATP</name>
        <dbReference type="ChEBI" id="CHEBI:30616"/>
    </ligand>
</feature>
<dbReference type="VEuPathDB" id="FungiDB:AAP_02157"/>
<feature type="binding site" evidence="15">
    <location>
        <position position="737"/>
    </location>
    <ligand>
        <name>Mg(2+)</name>
        <dbReference type="ChEBI" id="CHEBI:18420"/>
    </ligand>
</feature>
<evidence type="ECO:0000256" key="6">
    <source>
        <dbReference type="ARBA" id="ARBA00022840"/>
    </source>
</evidence>
<feature type="binding site" evidence="15">
    <location>
        <position position="1305"/>
    </location>
    <ligand>
        <name>Mg(2+)</name>
        <dbReference type="ChEBI" id="CHEBI:18420"/>
    </ligand>
</feature>
<evidence type="ECO:0000256" key="4">
    <source>
        <dbReference type="ARBA" id="ARBA00022723"/>
    </source>
</evidence>
<evidence type="ECO:0000256" key="10">
    <source>
        <dbReference type="ARBA" id="ARBA00023136"/>
    </source>
</evidence>
<evidence type="ECO:0000256" key="14">
    <source>
        <dbReference type="PIRSR" id="PIRSR606539-2"/>
    </source>
</evidence>
<feature type="region of interest" description="Disordered" evidence="17">
    <location>
        <begin position="88"/>
        <end position="182"/>
    </location>
</feature>
<dbReference type="EC" id="7.6.2.1" evidence="16"/>
<dbReference type="SUPFAM" id="SSF81665">
    <property type="entry name" value="Calcium ATPase, transmembrane domain M"/>
    <property type="match status" value="1"/>
</dbReference>
<dbReference type="InterPro" id="IPR006539">
    <property type="entry name" value="P-type_ATPase_IV"/>
</dbReference>
<evidence type="ECO:0000256" key="12">
    <source>
        <dbReference type="ARBA" id="ARBA00049128"/>
    </source>
</evidence>
<dbReference type="GO" id="GO:0000287">
    <property type="term" value="F:magnesium ion binding"/>
    <property type="evidence" value="ECO:0007669"/>
    <property type="project" value="UniProtKB-UniRule"/>
</dbReference>
<dbReference type="NCBIfam" id="TIGR01494">
    <property type="entry name" value="ATPase_P-type"/>
    <property type="match status" value="2"/>
</dbReference>
<dbReference type="Proteomes" id="UP000242877">
    <property type="component" value="Unassembled WGS sequence"/>
</dbReference>
<evidence type="ECO:0000256" key="2">
    <source>
        <dbReference type="ARBA" id="ARBA00008109"/>
    </source>
</evidence>
<feature type="binding site" evidence="14">
    <location>
        <position position="1106"/>
    </location>
    <ligand>
        <name>ATP</name>
        <dbReference type="ChEBI" id="CHEBI:30616"/>
    </ligand>
</feature>
<feature type="binding site" evidence="15">
    <location>
        <position position="735"/>
    </location>
    <ligand>
        <name>Mg(2+)</name>
        <dbReference type="ChEBI" id="CHEBI:18420"/>
    </ligand>
</feature>
<feature type="compositionally biased region" description="Basic and acidic residues" evidence="17">
    <location>
        <begin position="1037"/>
        <end position="1048"/>
    </location>
</feature>
<feature type="region of interest" description="Disordered" evidence="17">
    <location>
        <begin position="1670"/>
        <end position="1706"/>
    </location>
</feature>
<feature type="binding site" evidence="14">
    <location>
        <position position="948"/>
    </location>
    <ligand>
        <name>ATP</name>
        <dbReference type="ChEBI" id="CHEBI:30616"/>
    </ligand>
</feature>
<feature type="binding site" evidence="14">
    <location>
        <position position="1305"/>
    </location>
    <ligand>
        <name>ATP</name>
        <dbReference type="ChEBI" id="CHEBI:30616"/>
    </ligand>
</feature>
<name>A0A168AL80_9EURO</name>
<dbReference type="SUPFAM" id="SSF56784">
    <property type="entry name" value="HAD-like"/>
    <property type="match status" value="1"/>
</dbReference>
<dbReference type="GO" id="GO:0005524">
    <property type="term" value="F:ATP binding"/>
    <property type="evidence" value="ECO:0007669"/>
    <property type="project" value="UniProtKB-UniRule"/>
</dbReference>
<dbReference type="Gene3D" id="2.70.150.10">
    <property type="entry name" value="Calcium-transporting ATPase, cytoplasmic transduction domain A"/>
    <property type="match status" value="1"/>
</dbReference>
<organism evidence="20 21">
    <name type="scientific">Ascosphaera apis ARSEF 7405</name>
    <dbReference type="NCBI Taxonomy" id="392613"/>
    <lineage>
        <taxon>Eukaryota</taxon>
        <taxon>Fungi</taxon>
        <taxon>Dikarya</taxon>
        <taxon>Ascomycota</taxon>
        <taxon>Pezizomycotina</taxon>
        <taxon>Eurotiomycetes</taxon>
        <taxon>Eurotiomycetidae</taxon>
        <taxon>Onygenales</taxon>
        <taxon>Ascosphaeraceae</taxon>
        <taxon>Ascosphaera</taxon>
    </lineage>
</organism>
<evidence type="ECO:0000256" key="1">
    <source>
        <dbReference type="ARBA" id="ARBA00004141"/>
    </source>
</evidence>
<evidence type="ECO:0000313" key="20">
    <source>
        <dbReference type="EMBL" id="KZZ94064.1"/>
    </source>
</evidence>
<comment type="similarity">
    <text evidence="2 16">Belongs to the cation transport ATPase (P-type) (TC 3.A.3) family. Type IV subfamily.</text>
</comment>
<keyword evidence="9 16" id="KW-1133">Transmembrane helix</keyword>
<proteinExistence type="inferred from homology"/>
<evidence type="ECO:0000256" key="16">
    <source>
        <dbReference type="RuleBase" id="RU362033"/>
    </source>
</evidence>
<dbReference type="Pfam" id="PF13246">
    <property type="entry name" value="Cation_ATPase"/>
    <property type="match status" value="1"/>
</dbReference>
<accession>A0A168AL80</accession>
<dbReference type="InterPro" id="IPR023214">
    <property type="entry name" value="HAD_sf"/>
</dbReference>
<feature type="compositionally biased region" description="Low complexity" evidence="17">
    <location>
        <begin position="1"/>
        <end position="12"/>
    </location>
</feature>
<dbReference type="Pfam" id="PF00702">
    <property type="entry name" value="Hydrolase"/>
    <property type="match status" value="1"/>
</dbReference>
<dbReference type="GO" id="GO:0045332">
    <property type="term" value="P:phospholipid translocation"/>
    <property type="evidence" value="ECO:0007669"/>
    <property type="project" value="TreeGrafter"/>
</dbReference>
<dbReference type="NCBIfam" id="TIGR01652">
    <property type="entry name" value="ATPase-Plipid"/>
    <property type="match status" value="2"/>
</dbReference>
<feature type="compositionally biased region" description="Polar residues" evidence="17">
    <location>
        <begin position="154"/>
        <end position="167"/>
    </location>
</feature>
<comment type="subcellular location">
    <subcellularLocation>
        <location evidence="1 16">Membrane</location>
        <topology evidence="1 16">Multi-pass membrane protein</topology>
    </subcellularLocation>
</comment>
<dbReference type="PRINTS" id="PR00119">
    <property type="entry name" value="CATATPASE"/>
</dbReference>
<keyword evidence="6 14" id="KW-0067">ATP-binding</keyword>
<evidence type="ECO:0000256" key="11">
    <source>
        <dbReference type="ARBA" id="ARBA00034036"/>
    </source>
</evidence>
<evidence type="ECO:0000313" key="21">
    <source>
        <dbReference type="Proteomes" id="UP000242877"/>
    </source>
</evidence>